<gene>
    <name evidence="1" type="ORF">PL75_11045</name>
</gene>
<accession>A0A0J0YP54</accession>
<comment type="caution">
    <text evidence="1">The sequence shown here is derived from an EMBL/GenBank/DDBJ whole genome shotgun (WGS) entry which is preliminary data.</text>
</comment>
<keyword evidence="2" id="KW-1185">Reference proteome</keyword>
<evidence type="ECO:0000313" key="1">
    <source>
        <dbReference type="EMBL" id="KLT71920.1"/>
    </source>
</evidence>
<dbReference type="AlphaFoldDB" id="A0A0J0YP54"/>
<dbReference type="EMBL" id="JTDO01000083">
    <property type="protein sequence ID" value="KLT71920.1"/>
    <property type="molecule type" value="Genomic_DNA"/>
</dbReference>
<sequence length="82" mass="8888">MAAAAVFLTYMLAARSWLQTDVTALLPQEQAQDDLLQAADRVSEAQLNGQVVWLVGSSDADKACQTASEQPQSWRSSGIFET</sequence>
<evidence type="ECO:0000313" key="2">
    <source>
        <dbReference type="Proteomes" id="UP000036027"/>
    </source>
</evidence>
<protein>
    <submittedName>
        <fullName evidence="1">Uncharacterized protein</fullName>
    </submittedName>
</protein>
<feature type="non-terminal residue" evidence="1">
    <location>
        <position position="82"/>
    </location>
</feature>
<name>A0A0J0YP54_9NEIS</name>
<organism evidence="1 2">
    <name type="scientific">Neisseria arctica</name>
    <dbReference type="NCBI Taxonomy" id="1470200"/>
    <lineage>
        <taxon>Bacteria</taxon>
        <taxon>Pseudomonadati</taxon>
        <taxon>Pseudomonadota</taxon>
        <taxon>Betaproteobacteria</taxon>
        <taxon>Neisseriales</taxon>
        <taxon>Neisseriaceae</taxon>
        <taxon>Neisseria</taxon>
    </lineage>
</organism>
<proteinExistence type="predicted"/>
<dbReference type="Proteomes" id="UP000036027">
    <property type="component" value="Unassembled WGS sequence"/>
</dbReference>
<reference evidence="1 2" key="1">
    <citation type="submission" date="2014-11" db="EMBL/GenBank/DDBJ databases">
        <title>Genome of a novel goose pathogen.</title>
        <authorList>
            <person name="Hansen C.M."/>
            <person name="Hueffer K."/>
            <person name="Choi S.C."/>
        </authorList>
    </citation>
    <scope>NUCLEOTIDE SEQUENCE [LARGE SCALE GENOMIC DNA]</scope>
    <source>
        <strain evidence="1 2">KH1503</strain>
    </source>
</reference>